<sequence>MGFGCGLLGQSEWVERRLGLRSWADRDRWDERTRRTKRPERAEWARRARRAKGPGKLGTGAGSGESRLWPPSLGERSRGLGDPS</sequence>
<feature type="region of interest" description="Disordered" evidence="1">
    <location>
        <begin position="29"/>
        <end position="84"/>
    </location>
</feature>
<dbReference type="EMBL" id="OZ034821">
    <property type="protein sequence ID" value="CAL1409347.1"/>
    <property type="molecule type" value="Genomic_DNA"/>
</dbReference>
<organism evidence="2 3">
    <name type="scientific">Linum trigynum</name>
    <dbReference type="NCBI Taxonomy" id="586398"/>
    <lineage>
        <taxon>Eukaryota</taxon>
        <taxon>Viridiplantae</taxon>
        <taxon>Streptophyta</taxon>
        <taxon>Embryophyta</taxon>
        <taxon>Tracheophyta</taxon>
        <taxon>Spermatophyta</taxon>
        <taxon>Magnoliopsida</taxon>
        <taxon>eudicotyledons</taxon>
        <taxon>Gunneridae</taxon>
        <taxon>Pentapetalae</taxon>
        <taxon>rosids</taxon>
        <taxon>fabids</taxon>
        <taxon>Malpighiales</taxon>
        <taxon>Linaceae</taxon>
        <taxon>Linum</taxon>
    </lineage>
</organism>
<feature type="compositionally biased region" description="Basic and acidic residues" evidence="1">
    <location>
        <begin position="29"/>
        <end position="46"/>
    </location>
</feature>
<dbReference type="AlphaFoldDB" id="A0AAV2GGG6"/>
<keyword evidence="3" id="KW-1185">Reference proteome</keyword>
<evidence type="ECO:0000256" key="1">
    <source>
        <dbReference type="SAM" id="MobiDB-lite"/>
    </source>
</evidence>
<feature type="compositionally biased region" description="Basic and acidic residues" evidence="1">
    <location>
        <begin position="75"/>
        <end position="84"/>
    </location>
</feature>
<protein>
    <submittedName>
        <fullName evidence="2">Uncharacterized protein</fullName>
    </submittedName>
</protein>
<evidence type="ECO:0000313" key="3">
    <source>
        <dbReference type="Proteomes" id="UP001497516"/>
    </source>
</evidence>
<evidence type="ECO:0000313" key="2">
    <source>
        <dbReference type="EMBL" id="CAL1409347.1"/>
    </source>
</evidence>
<proteinExistence type="predicted"/>
<name>A0AAV2GGG6_9ROSI</name>
<reference evidence="2 3" key="1">
    <citation type="submission" date="2024-04" db="EMBL/GenBank/DDBJ databases">
        <authorList>
            <person name="Fracassetti M."/>
        </authorList>
    </citation>
    <scope>NUCLEOTIDE SEQUENCE [LARGE SCALE GENOMIC DNA]</scope>
</reference>
<dbReference type="Proteomes" id="UP001497516">
    <property type="component" value="Chromosome 8"/>
</dbReference>
<gene>
    <name evidence="2" type="ORF">LTRI10_LOCUS48851</name>
</gene>
<accession>A0AAV2GGG6</accession>